<reference evidence="3" key="1">
    <citation type="submission" date="2018-05" db="EMBL/GenBank/DDBJ databases">
        <authorList>
            <person name="Lanie J.A."/>
            <person name="Ng W.-L."/>
            <person name="Kazmierczak K.M."/>
            <person name="Andrzejewski T.M."/>
            <person name="Davidsen T.M."/>
            <person name="Wayne K.J."/>
            <person name="Tettelin H."/>
            <person name="Glass J.I."/>
            <person name="Rusch D."/>
            <person name="Podicherti R."/>
            <person name="Tsui H.-C.T."/>
            <person name="Winkler M.E."/>
        </authorList>
    </citation>
    <scope>NUCLEOTIDE SEQUENCE</scope>
</reference>
<dbReference type="Pfam" id="PF02627">
    <property type="entry name" value="CMD"/>
    <property type="match status" value="1"/>
</dbReference>
<evidence type="ECO:0000256" key="1">
    <source>
        <dbReference type="SAM" id="MobiDB-lite"/>
    </source>
</evidence>
<feature type="domain" description="Carboxymuconolactone decarboxylase-like" evidence="2">
    <location>
        <begin position="43"/>
        <end position="103"/>
    </location>
</feature>
<dbReference type="PANTHER" id="PTHR34846:SF11">
    <property type="entry name" value="4-CARBOXYMUCONOLACTONE DECARBOXYLASE FAMILY PROTEIN (AFU_ORTHOLOGUE AFUA_6G11590)"/>
    <property type="match status" value="1"/>
</dbReference>
<proteinExistence type="predicted"/>
<dbReference type="EMBL" id="UINC01001050">
    <property type="protein sequence ID" value="SUZ69065.1"/>
    <property type="molecule type" value="Genomic_DNA"/>
</dbReference>
<feature type="region of interest" description="Disordered" evidence="1">
    <location>
        <begin position="165"/>
        <end position="190"/>
    </location>
</feature>
<accession>A0A381PPU6</accession>
<dbReference type="InterPro" id="IPR003779">
    <property type="entry name" value="CMD-like"/>
</dbReference>
<dbReference type="InterPro" id="IPR029032">
    <property type="entry name" value="AhpD-like"/>
</dbReference>
<evidence type="ECO:0000259" key="2">
    <source>
        <dbReference type="Pfam" id="PF02627"/>
    </source>
</evidence>
<protein>
    <recommendedName>
        <fullName evidence="2">Carboxymuconolactone decarboxylase-like domain-containing protein</fullName>
    </recommendedName>
</protein>
<dbReference type="AlphaFoldDB" id="A0A381PPU6"/>
<feature type="non-terminal residue" evidence="3">
    <location>
        <position position="1"/>
    </location>
</feature>
<organism evidence="3">
    <name type="scientific">marine metagenome</name>
    <dbReference type="NCBI Taxonomy" id="408172"/>
    <lineage>
        <taxon>unclassified sequences</taxon>
        <taxon>metagenomes</taxon>
        <taxon>ecological metagenomes</taxon>
    </lineage>
</organism>
<dbReference type="PANTHER" id="PTHR34846">
    <property type="entry name" value="4-CARBOXYMUCONOLACTONE DECARBOXYLASE FAMILY PROTEIN (AFU_ORTHOLOGUE AFUA_6G11590)"/>
    <property type="match status" value="1"/>
</dbReference>
<dbReference type="GO" id="GO:0051920">
    <property type="term" value="F:peroxiredoxin activity"/>
    <property type="evidence" value="ECO:0007669"/>
    <property type="project" value="InterPro"/>
</dbReference>
<evidence type="ECO:0000313" key="3">
    <source>
        <dbReference type="EMBL" id="SUZ69065.1"/>
    </source>
</evidence>
<name>A0A381PPU6_9ZZZZ</name>
<gene>
    <name evidence="3" type="ORF">METZ01_LOCUS21919</name>
</gene>
<dbReference type="Gene3D" id="1.20.1290.10">
    <property type="entry name" value="AhpD-like"/>
    <property type="match status" value="1"/>
</dbReference>
<sequence>VSRIPTATRESVPQDQLAAFDEMVSQRGSVPDIDPISVMINVPELARRGEHFRAYIRGDESSLPLNVRELAVILTAREMDCQFIWNAHCAFARQASLSDELVNNLRDKKDLHTLSAEEAAVVDYGWELFRTRKVSQPVYDGALALFGMRGLMELTNLLGYYSSRPSTSMPSTSAYQTTSPNRRCRCNQKQ</sequence>
<dbReference type="SUPFAM" id="SSF69118">
    <property type="entry name" value="AhpD-like"/>
    <property type="match status" value="1"/>
</dbReference>